<protein>
    <submittedName>
        <fullName evidence="5">Putative chlorohydrolase/aminohydrolase</fullName>
    </submittedName>
</protein>
<organism evidence="5 6">
    <name type="scientific">[Clostridium] asparagiforme DSM 15981</name>
    <dbReference type="NCBI Taxonomy" id="518636"/>
    <lineage>
        <taxon>Bacteria</taxon>
        <taxon>Bacillati</taxon>
        <taxon>Bacillota</taxon>
        <taxon>Clostridia</taxon>
        <taxon>Lachnospirales</taxon>
        <taxon>Lachnospiraceae</taxon>
        <taxon>Enterocloster</taxon>
    </lineage>
</organism>
<name>C0D1T8_9FIRM</name>
<evidence type="ECO:0000256" key="2">
    <source>
        <dbReference type="ARBA" id="ARBA00022801"/>
    </source>
</evidence>
<dbReference type="AlphaFoldDB" id="C0D1T8"/>
<dbReference type="GO" id="GO:0016810">
    <property type="term" value="F:hydrolase activity, acting on carbon-nitrogen (but not peptide) bonds"/>
    <property type="evidence" value="ECO:0007669"/>
    <property type="project" value="InterPro"/>
</dbReference>
<dbReference type="EMBL" id="ACCJ01000239">
    <property type="protein sequence ID" value="EEG54700.1"/>
    <property type="molecule type" value="Genomic_DNA"/>
</dbReference>
<dbReference type="Proteomes" id="UP000004756">
    <property type="component" value="Unassembled WGS sequence"/>
</dbReference>
<evidence type="ECO:0000313" key="5">
    <source>
        <dbReference type="EMBL" id="EEG54700.1"/>
    </source>
</evidence>
<dbReference type="InterPro" id="IPR011059">
    <property type="entry name" value="Metal-dep_hydrolase_composite"/>
</dbReference>
<comment type="caution">
    <text evidence="5">The sequence shown here is derived from an EMBL/GenBank/DDBJ whole genome shotgun (WGS) entry which is preliminary data.</text>
</comment>
<dbReference type="InterPro" id="IPR054418">
    <property type="entry name" value="MQNX/HUTI_composite_N"/>
</dbReference>
<keyword evidence="1" id="KW-0479">Metal-binding</keyword>
<sequence>MLVIGNGRLVTRDPAVPFYENGAVAMDGGTIVRVGTAEDVRKEFPEAEMWTPGGA</sequence>
<evidence type="ECO:0000256" key="1">
    <source>
        <dbReference type="ARBA" id="ARBA00022723"/>
    </source>
</evidence>
<evidence type="ECO:0000313" key="6">
    <source>
        <dbReference type="Proteomes" id="UP000004756"/>
    </source>
</evidence>
<proteinExistence type="predicted"/>
<dbReference type="Gene3D" id="2.30.40.10">
    <property type="entry name" value="Urease, subunit C, domain 1"/>
    <property type="match status" value="1"/>
</dbReference>
<dbReference type="Pfam" id="PF22039">
    <property type="entry name" value="HUTI_composite_bact"/>
    <property type="match status" value="1"/>
</dbReference>
<dbReference type="SUPFAM" id="SSF51338">
    <property type="entry name" value="Composite domain of metallo-dependent hydrolases"/>
    <property type="match status" value="1"/>
</dbReference>
<accession>C0D1T8</accession>
<feature type="domain" description="Aminodeoxyfutalosine deaminase/Imidazolonepropionase-like composite" evidence="4">
    <location>
        <begin position="22"/>
        <end position="47"/>
    </location>
</feature>
<dbReference type="HOGENOM" id="CLU_3023816_0_0_9"/>
<reference evidence="5 6" key="1">
    <citation type="submission" date="2009-01" db="EMBL/GenBank/DDBJ databases">
        <authorList>
            <person name="Fulton L."/>
            <person name="Clifton S."/>
            <person name="Fulton B."/>
            <person name="Xu J."/>
            <person name="Minx P."/>
            <person name="Pepin K.H."/>
            <person name="Johnson M."/>
            <person name="Bhonagiri V."/>
            <person name="Nash W.E."/>
            <person name="Mardis E.R."/>
            <person name="Wilson R.K."/>
        </authorList>
    </citation>
    <scope>NUCLEOTIDE SEQUENCE [LARGE SCALE GENOMIC DNA]</scope>
    <source>
        <strain evidence="5 6">DSM 15981</strain>
    </source>
</reference>
<dbReference type="GO" id="GO:0046872">
    <property type="term" value="F:metal ion binding"/>
    <property type="evidence" value="ECO:0007669"/>
    <property type="project" value="UniProtKB-KW"/>
</dbReference>
<keyword evidence="6" id="KW-1185">Reference proteome</keyword>
<gene>
    <name evidence="5" type="ORF">CLOSTASPAR_03227</name>
</gene>
<keyword evidence="2 5" id="KW-0378">Hydrolase</keyword>
<keyword evidence="3" id="KW-0862">Zinc</keyword>
<evidence type="ECO:0000259" key="4">
    <source>
        <dbReference type="Pfam" id="PF22039"/>
    </source>
</evidence>
<evidence type="ECO:0000256" key="3">
    <source>
        <dbReference type="ARBA" id="ARBA00022833"/>
    </source>
</evidence>
<reference evidence="5 6" key="2">
    <citation type="submission" date="2009-02" db="EMBL/GenBank/DDBJ databases">
        <title>Draft genome sequence of Clostridium asparagiforme (DSM 15981).</title>
        <authorList>
            <person name="Sudarsanam P."/>
            <person name="Ley R."/>
            <person name="Guruge J."/>
            <person name="Turnbaugh P.J."/>
            <person name="Mahowald M."/>
            <person name="Liep D."/>
            <person name="Gordon J."/>
        </authorList>
    </citation>
    <scope>NUCLEOTIDE SEQUENCE [LARGE SCALE GENOMIC DNA]</scope>
    <source>
        <strain evidence="5 6">DSM 15981</strain>
    </source>
</reference>